<gene>
    <name evidence="1" type="ORF">Mpt1_c03160</name>
</gene>
<dbReference type="KEGG" id="mear:Mpt1_c03160"/>
<evidence type="ECO:0000313" key="1">
    <source>
        <dbReference type="EMBL" id="AIZ56214.1"/>
    </source>
</evidence>
<keyword evidence="2" id="KW-1185">Reference proteome</keyword>
<organism evidence="1 2">
    <name type="scientific">Candidatus Methanoplasma termitum</name>
    <dbReference type="NCBI Taxonomy" id="1577791"/>
    <lineage>
        <taxon>Archaea</taxon>
        <taxon>Methanobacteriati</taxon>
        <taxon>Thermoplasmatota</taxon>
        <taxon>Thermoplasmata</taxon>
        <taxon>Methanomassiliicoccales</taxon>
        <taxon>Methanomassiliicoccaceae</taxon>
        <taxon>Candidatus Methanoplasma</taxon>
    </lineage>
</organism>
<dbReference type="Proteomes" id="UP000030787">
    <property type="component" value="Chromosome"/>
</dbReference>
<evidence type="ECO:0000313" key="2">
    <source>
        <dbReference type="Proteomes" id="UP000030787"/>
    </source>
</evidence>
<dbReference type="GeneID" id="24817987"/>
<sequence>MKIFSTHFVLKGKSDYKNLAPVFPDILRALLEEIGQMPEEEEIFQMFVDMNMVDLERNRKPEGYNRKGKMRLIFPMDRKEFYLKAYSKTTDMSRLTETIRGLLTSAGVKFDIVQNDRTDFD</sequence>
<name>A0A0A7LAW3_9ARCH</name>
<accession>A0A0A7LAW3</accession>
<dbReference type="EMBL" id="CP010070">
    <property type="protein sequence ID" value="AIZ56214.1"/>
    <property type="molecule type" value="Genomic_DNA"/>
</dbReference>
<proteinExistence type="predicted"/>
<dbReference type="AlphaFoldDB" id="A0A0A7LAW3"/>
<reference evidence="1 2" key="1">
    <citation type="journal article" date="2014" name="Appl. Environ. Microbiol.">
        <title>Comparative Genome Analysis of 'Candidatus Methanoplasma termitum' Indicates a New Mode of Energy Metabolism in the Seventh Order of Methanogens.</title>
        <authorList>
            <person name="Lang K."/>
            <person name="Schuldes J."/>
            <person name="Klingl A."/>
            <person name="Poehlein A."/>
            <person name="Daniel R."/>
            <person name="Brune A."/>
        </authorList>
    </citation>
    <scope>NUCLEOTIDE SEQUENCE [LARGE SCALE GENOMIC DNA]</scope>
    <source>
        <strain evidence="2">Mpt1</strain>
    </source>
</reference>
<dbReference type="OrthoDB" id="52916at2157"/>
<protein>
    <submittedName>
        <fullName evidence="1">Uncharacterized protein</fullName>
    </submittedName>
</protein>
<dbReference type="RefSeq" id="WP_048111557.1">
    <property type="nucleotide sequence ID" value="NZ_CP010070.1"/>
</dbReference>
<dbReference type="HOGENOM" id="CLU_1954524_0_0_2"/>